<dbReference type="InterPro" id="IPR000719">
    <property type="entry name" value="Prot_kinase_dom"/>
</dbReference>
<sequence>MVIPRSISAEKLVVDRLRALQHPHLLTLLGVCYEGNCLVYEHMANGSVEERISCRRMPTGGFLPWYVRLRVIAQVARAVFFLHSTLSATGRAIIHRAIKPSNIFLDDKLVAKLGAVDQALIHQEFAEGSQAVGKSMSAFLDSNSQYMAPEYWRSRTLDEKTDVYAFGITVLEILVGKTSDAYETIEAAVEDDVSFQDALDRNAGHWDVALAKRVAHLGLQCASHPRRHRPNMGTGDQSVLAVLEEVADKVQLADAVESRG</sequence>
<organism evidence="3 4">
    <name type="scientific">Chara braunii</name>
    <name type="common">Braun's stonewort</name>
    <dbReference type="NCBI Taxonomy" id="69332"/>
    <lineage>
        <taxon>Eukaryota</taxon>
        <taxon>Viridiplantae</taxon>
        <taxon>Streptophyta</taxon>
        <taxon>Charophyceae</taxon>
        <taxon>Charales</taxon>
        <taxon>Characeae</taxon>
        <taxon>Chara</taxon>
    </lineage>
</organism>
<gene>
    <name evidence="3" type="ORF">CBR_g6471</name>
</gene>
<dbReference type="GO" id="GO:0005524">
    <property type="term" value="F:ATP binding"/>
    <property type="evidence" value="ECO:0007669"/>
    <property type="project" value="InterPro"/>
</dbReference>
<dbReference type="EMBL" id="BFEA01000129">
    <property type="protein sequence ID" value="GBG70343.1"/>
    <property type="molecule type" value="Genomic_DNA"/>
</dbReference>
<dbReference type="SUPFAM" id="SSF56112">
    <property type="entry name" value="Protein kinase-like (PK-like)"/>
    <property type="match status" value="1"/>
</dbReference>
<name>A0A388KK52_CHABU</name>
<evidence type="ECO:0000313" key="4">
    <source>
        <dbReference type="Proteomes" id="UP000265515"/>
    </source>
</evidence>
<comment type="caution">
    <text evidence="3">The sequence shown here is derived from an EMBL/GenBank/DDBJ whole genome shotgun (WGS) entry which is preliminary data.</text>
</comment>
<protein>
    <recommendedName>
        <fullName evidence="2">Protein kinase domain-containing protein</fullName>
    </recommendedName>
</protein>
<dbReference type="OrthoDB" id="4062651at2759"/>
<accession>A0A388KK52</accession>
<dbReference type="InterPro" id="IPR011009">
    <property type="entry name" value="Kinase-like_dom_sf"/>
</dbReference>
<dbReference type="OMA" id="RISCRRM"/>
<proteinExistence type="predicted"/>
<dbReference type="InterPro" id="IPR051348">
    <property type="entry name" value="U-box_ubiquitin_ligases"/>
</dbReference>
<dbReference type="Proteomes" id="UP000265515">
    <property type="component" value="Unassembled WGS sequence"/>
</dbReference>
<reference evidence="3 4" key="1">
    <citation type="journal article" date="2018" name="Cell">
        <title>The Chara Genome: Secondary Complexity and Implications for Plant Terrestrialization.</title>
        <authorList>
            <person name="Nishiyama T."/>
            <person name="Sakayama H."/>
            <person name="Vries J.D."/>
            <person name="Buschmann H."/>
            <person name="Saint-Marcoux D."/>
            <person name="Ullrich K.K."/>
            <person name="Haas F.B."/>
            <person name="Vanderstraeten L."/>
            <person name="Becker D."/>
            <person name="Lang D."/>
            <person name="Vosolsobe S."/>
            <person name="Rombauts S."/>
            <person name="Wilhelmsson P.K.I."/>
            <person name="Janitza P."/>
            <person name="Kern R."/>
            <person name="Heyl A."/>
            <person name="Rumpler F."/>
            <person name="Villalobos L.I.A.C."/>
            <person name="Clay J.M."/>
            <person name="Skokan R."/>
            <person name="Toyoda A."/>
            <person name="Suzuki Y."/>
            <person name="Kagoshima H."/>
            <person name="Schijlen E."/>
            <person name="Tajeshwar N."/>
            <person name="Catarino B."/>
            <person name="Hetherington A.J."/>
            <person name="Saltykova A."/>
            <person name="Bonnot C."/>
            <person name="Breuninger H."/>
            <person name="Symeonidi A."/>
            <person name="Radhakrishnan G.V."/>
            <person name="Van Nieuwerburgh F."/>
            <person name="Deforce D."/>
            <person name="Chang C."/>
            <person name="Karol K.G."/>
            <person name="Hedrich R."/>
            <person name="Ulvskov P."/>
            <person name="Glockner G."/>
            <person name="Delwiche C.F."/>
            <person name="Petrasek J."/>
            <person name="Van de Peer Y."/>
            <person name="Friml J."/>
            <person name="Beilby M."/>
            <person name="Dolan L."/>
            <person name="Kohara Y."/>
            <person name="Sugano S."/>
            <person name="Fujiyama A."/>
            <person name="Delaux P.-M."/>
            <person name="Quint M."/>
            <person name="TheiBen G."/>
            <person name="Hagemann M."/>
            <person name="Harholt J."/>
            <person name="Dunand C."/>
            <person name="Zachgo S."/>
            <person name="Langdale J."/>
            <person name="Maumus F."/>
            <person name="Straeten D.V.D."/>
            <person name="Gould S.B."/>
            <person name="Rensing S.A."/>
        </authorList>
    </citation>
    <scope>NUCLEOTIDE SEQUENCE [LARGE SCALE GENOMIC DNA]</scope>
    <source>
        <strain evidence="3 4">S276</strain>
    </source>
</reference>
<evidence type="ECO:0000256" key="1">
    <source>
        <dbReference type="ARBA" id="ARBA00022786"/>
    </source>
</evidence>
<dbReference type="Gene3D" id="1.10.510.10">
    <property type="entry name" value="Transferase(Phosphotransferase) domain 1"/>
    <property type="match status" value="1"/>
</dbReference>
<keyword evidence="4" id="KW-1185">Reference proteome</keyword>
<feature type="domain" description="Protein kinase" evidence="2">
    <location>
        <begin position="1"/>
        <end position="240"/>
    </location>
</feature>
<dbReference type="AlphaFoldDB" id="A0A388KK52"/>
<dbReference type="PROSITE" id="PS50011">
    <property type="entry name" value="PROTEIN_KINASE_DOM"/>
    <property type="match status" value="1"/>
</dbReference>
<dbReference type="PANTHER" id="PTHR45647:SF65">
    <property type="entry name" value="U-BOX DOMAIN-CONTAINING PROTEIN KINASE FAMILY PROTEIN"/>
    <property type="match status" value="1"/>
</dbReference>
<evidence type="ECO:0000259" key="2">
    <source>
        <dbReference type="PROSITE" id="PS50011"/>
    </source>
</evidence>
<dbReference type="GO" id="GO:0004672">
    <property type="term" value="F:protein kinase activity"/>
    <property type="evidence" value="ECO:0007669"/>
    <property type="project" value="InterPro"/>
</dbReference>
<dbReference type="PANTHER" id="PTHR45647">
    <property type="entry name" value="OS02G0152300 PROTEIN"/>
    <property type="match status" value="1"/>
</dbReference>
<keyword evidence="1" id="KW-0833">Ubl conjugation pathway</keyword>
<dbReference type="InterPro" id="IPR001245">
    <property type="entry name" value="Ser-Thr/Tyr_kinase_cat_dom"/>
</dbReference>
<evidence type="ECO:0000313" key="3">
    <source>
        <dbReference type="EMBL" id="GBG70343.1"/>
    </source>
</evidence>
<dbReference type="Pfam" id="PF07714">
    <property type="entry name" value="PK_Tyr_Ser-Thr"/>
    <property type="match status" value="1"/>
</dbReference>
<dbReference type="Gramene" id="GBG70343">
    <property type="protein sequence ID" value="GBG70343"/>
    <property type="gene ID" value="CBR_g6471"/>
</dbReference>